<dbReference type="STRING" id="908615.SAMN05421540_102227"/>
<evidence type="ECO:0000313" key="2">
    <source>
        <dbReference type="Proteomes" id="UP000198820"/>
    </source>
</evidence>
<dbReference type="RefSeq" id="WP_093239420.1">
    <property type="nucleotide sequence ID" value="NZ_FNQF01000002.1"/>
</dbReference>
<dbReference type="InterPro" id="IPR021428">
    <property type="entry name" value="DUF3078"/>
</dbReference>
<protein>
    <recommendedName>
        <fullName evidence="3">DUF3078 domain-containing protein</fullName>
    </recommendedName>
</protein>
<evidence type="ECO:0008006" key="3">
    <source>
        <dbReference type="Google" id="ProtNLM"/>
    </source>
</evidence>
<gene>
    <name evidence="1" type="ORF">SAMN05421540_102227</name>
</gene>
<dbReference type="Pfam" id="PF11276">
    <property type="entry name" value="DUF3078"/>
    <property type="match status" value="1"/>
</dbReference>
<keyword evidence="2" id="KW-1185">Reference proteome</keyword>
<dbReference type="AlphaFoldDB" id="A0A1H3X2A9"/>
<reference evidence="1 2" key="1">
    <citation type="submission" date="2016-10" db="EMBL/GenBank/DDBJ databases">
        <authorList>
            <person name="de Groot N.N."/>
        </authorList>
    </citation>
    <scope>NUCLEOTIDE SEQUENCE [LARGE SCALE GENOMIC DNA]</scope>
    <source>
        <strain evidence="1 2">DSM 23581</strain>
    </source>
</reference>
<dbReference type="Proteomes" id="UP000198820">
    <property type="component" value="Unassembled WGS sequence"/>
</dbReference>
<proteinExistence type="predicted"/>
<organism evidence="1 2">
    <name type="scientific">Psychroflexus halocasei</name>
    <dbReference type="NCBI Taxonomy" id="908615"/>
    <lineage>
        <taxon>Bacteria</taxon>
        <taxon>Pseudomonadati</taxon>
        <taxon>Bacteroidota</taxon>
        <taxon>Flavobacteriia</taxon>
        <taxon>Flavobacteriales</taxon>
        <taxon>Flavobacteriaceae</taxon>
        <taxon>Psychroflexus</taxon>
    </lineage>
</organism>
<sequence length="352" mass="40232">MKPFLFLFFIVTISQQIHGQAFGEIQLQKSVAQFFYSKGPKDLIRTSLDLKKNYLLERADLVRIRGPVSFWDHKNKLTFDLSEVSFVNWNAGGSNSISGLVGLYFKRLYLKDDLKWSNELITRFGVNKQESQDVRKTDDNLEIVSTLGYRVTKDSNWFYSSKFSFKSQFSNGYNYPDRDKPISQFMAPGYLFLGSGAEFTSDDKKRIFYLSPLTLKSTFVLNQRLANQGAFGVREAEKDANGNIIREGKTSRVELGILVTNEITKEVLENVEVFSRLSLYSDYANNFGNVDIDWELNLNFKVNGYIKASFGSHLKYDDDIKIKVENSDGDMVEGGSRVQWKQQLGIGVVVEL</sequence>
<accession>A0A1H3X2A9</accession>
<evidence type="ECO:0000313" key="1">
    <source>
        <dbReference type="EMBL" id="SDZ93545.1"/>
    </source>
</evidence>
<dbReference type="EMBL" id="FNQF01000002">
    <property type="protein sequence ID" value="SDZ93545.1"/>
    <property type="molecule type" value="Genomic_DNA"/>
</dbReference>
<name>A0A1H3X2A9_9FLAO</name>